<dbReference type="Proteomes" id="UP000195440">
    <property type="component" value="Unassembled WGS sequence"/>
</dbReference>
<dbReference type="OrthoDB" id="9802649at2"/>
<evidence type="ECO:0000256" key="1">
    <source>
        <dbReference type="ARBA" id="ARBA00022519"/>
    </source>
</evidence>
<dbReference type="InterPro" id="IPR001173">
    <property type="entry name" value="Glyco_trans_2-like"/>
</dbReference>
<feature type="domain" description="Glycosyltransferase 2-like" evidence="2">
    <location>
        <begin position="1"/>
        <end position="110"/>
    </location>
</feature>
<accession>A0A1Y3P2D0</accession>
<dbReference type="InterPro" id="IPR029044">
    <property type="entry name" value="Nucleotide-diphossugar_trans"/>
</dbReference>
<evidence type="ECO:0000313" key="3">
    <source>
        <dbReference type="EMBL" id="OUM73969.1"/>
    </source>
</evidence>
<dbReference type="AlphaFoldDB" id="A0A1Y3P2D0"/>
<reference evidence="3 4" key="1">
    <citation type="journal article" date="2017" name="Syst. Appl. Microbiol.">
        <title>Pseudomonas caspiana sp. nov., a citrus pathogen in the Pseudomonas syringae phylogenetic group.</title>
        <authorList>
            <person name="Busquets A."/>
            <person name="Gomila M."/>
            <person name="Beiki F."/>
            <person name="Mulet M."/>
            <person name="Rahimian H."/>
            <person name="Garcia-Valdes E."/>
            <person name="Lalucat J."/>
        </authorList>
    </citation>
    <scope>NUCLEOTIDE SEQUENCE [LARGE SCALE GENOMIC DNA]</scope>
    <source>
        <strain evidence="3 4">FBF102</strain>
    </source>
</reference>
<gene>
    <name evidence="3" type="ORF">AUC60_11030</name>
</gene>
<keyword evidence="1" id="KW-1003">Cell membrane</keyword>
<keyword evidence="4" id="KW-1185">Reference proteome</keyword>
<dbReference type="CDD" id="cd04196">
    <property type="entry name" value="GT_2_like_d"/>
    <property type="match status" value="1"/>
</dbReference>
<comment type="caution">
    <text evidence="3">The sequence shown here is derived from an EMBL/GenBank/DDBJ whole genome shotgun (WGS) entry which is preliminary data.</text>
</comment>
<keyword evidence="1" id="KW-0997">Cell inner membrane</keyword>
<dbReference type="EMBL" id="LOHF01000007">
    <property type="protein sequence ID" value="OUM73969.1"/>
    <property type="molecule type" value="Genomic_DNA"/>
</dbReference>
<protein>
    <submittedName>
        <fullName evidence="3">Glycosyl transferase family 2</fullName>
    </submittedName>
</protein>
<evidence type="ECO:0000259" key="2">
    <source>
        <dbReference type="Pfam" id="PF00535"/>
    </source>
</evidence>
<dbReference type="Gene3D" id="3.90.550.10">
    <property type="entry name" value="Spore Coat Polysaccharide Biosynthesis Protein SpsA, Chain A"/>
    <property type="match status" value="1"/>
</dbReference>
<name>A0A1Y3P2D0_9PSED</name>
<dbReference type="SUPFAM" id="SSF53448">
    <property type="entry name" value="Nucleotide-diphospho-sugar transferases"/>
    <property type="match status" value="1"/>
</dbReference>
<organism evidence="3 4">
    <name type="scientific">Pseudomonas caspiana</name>
    <dbReference type="NCBI Taxonomy" id="1451454"/>
    <lineage>
        <taxon>Bacteria</taxon>
        <taxon>Pseudomonadati</taxon>
        <taxon>Pseudomonadota</taxon>
        <taxon>Gammaproteobacteria</taxon>
        <taxon>Pseudomonadales</taxon>
        <taxon>Pseudomonadaceae</taxon>
        <taxon>Pseudomonas</taxon>
    </lineage>
</organism>
<sequence>MCTYNGQLFLEKQLESISSQTCNDWHVAISDDGSEDETLTIAWRYRLKWGEEKLSVWQGPGEGFARNFMSLVCHTELSADHYAWCDQDDMWDERKLQVALSWLQSVPKDVPALYFGRTQLVDSSGVALGYSPLFRRSPSFANALVQNIGGGNTMVLNHAARVLLQAAGNNLNVVSHDWWAYLLVTGAGGNVFYDPSPYVMYRQHAGNLVGANSNWRARVNRMKMMSQGRFQVWNSINIANLEKMSAFLTHENRELLERFKSLRTETLGRRLAGLKQSGIYRQTRLGNLSLIVAATVGKI</sequence>
<dbReference type="GO" id="GO:0016740">
    <property type="term" value="F:transferase activity"/>
    <property type="evidence" value="ECO:0007669"/>
    <property type="project" value="UniProtKB-KW"/>
</dbReference>
<keyword evidence="3" id="KW-0808">Transferase</keyword>
<proteinExistence type="predicted"/>
<dbReference type="Pfam" id="PF00535">
    <property type="entry name" value="Glycos_transf_2"/>
    <property type="match status" value="1"/>
</dbReference>
<keyword evidence="1" id="KW-0472">Membrane</keyword>
<evidence type="ECO:0000313" key="4">
    <source>
        <dbReference type="Proteomes" id="UP000195440"/>
    </source>
</evidence>